<name>A0A134AKW1_9FIRM</name>
<organism evidence="2 3">
    <name type="scientific">Aedoeadaptatus coxii</name>
    <dbReference type="NCBI Taxonomy" id="755172"/>
    <lineage>
        <taxon>Bacteria</taxon>
        <taxon>Bacillati</taxon>
        <taxon>Bacillota</taxon>
        <taxon>Tissierellia</taxon>
        <taxon>Tissierellales</taxon>
        <taxon>Peptoniphilaceae</taxon>
        <taxon>Aedoeadaptatus</taxon>
    </lineage>
</organism>
<protein>
    <submittedName>
        <fullName evidence="2">Putative S4 domain protein YaaA</fullName>
    </submittedName>
</protein>
<dbReference type="PATRIC" id="fig|755172.3.peg.299"/>
<reference evidence="3" key="1">
    <citation type="submission" date="2016-01" db="EMBL/GenBank/DDBJ databases">
        <authorList>
            <person name="Mitreva M."/>
            <person name="Pepin K.H."/>
            <person name="Mihindukulasuriya K.A."/>
            <person name="Fulton R."/>
            <person name="Fronick C."/>
            <person name="O'Laughlin M."/>
            <person name="Miner T."/>
            <person name="Herter B."/>
            <person name="Rosa B.A."/>
            <person name="Cordes M."/>
            <person name="Tomlinson C."/>
            <person name="Wollam A."/>
            <person name="Palsikar V.B."/>
            <person name="Mardis E.R."/>
            <person name="Wilson R.K."/>
        </authorList>
    </citation>
    <scope>NUCLEOTIDE SEQUENCE [LARGE SCALE GENOMIC DNA]</scope>
    <source>
        <strain evidence="3">DNF00729</strain>
    </source>
</reference>
<dbReference type="STRING" id="755172.HMPREF1863_00312"/>
<sequence length="67" mass="7611">MIIKTEFIKLDSFLKLLSWVDSGGMAKTVIGDGIVFVNGERETRRGRKLYPGDEVEMMGMKETVEKE</sequence>
<evidence type="ECO:0000256" key="1">
    <source>
        <dbReference type="PROSITE-ProRule" id="PRU00182"/>
    </source>
</evidence>
<dbReference type="PROSITE" id="PS50889">
    <property type="entry name" value="S4"/>
    <property type="match status" value="1"/>
</dbReference>
<evidence type="ECO:0000313" key="3">
    <source>
        <dbReference type="Proteomes" id="UP000070442"/>
    </source>
</evidence>
<accession>A0A134AKW1</accession>
<keyword evidence="1" id="KW-0694">RNA-binding</keyword>
<dbReference type="EMBL" id="LSDG01000005">
    <property type="protein sequence ID" value="KXB68289.1"/>
    <property type="molecule type" value="Genomic_DNA"/>
</dbReference>
<dbReference type="InterPro" id="IPR014330">
    <property type="entry name" value="RNA-bd_S4-rel_YaaA"/>
</dbReference>
<dbReference type="NCBIfam" id="TIGR02988">
    <property type="entry name" value="YaaA_near_RecF"/>
    <property type="match status" value="1"/>
</dbReference>
<dbReference type="SUPFAM" id="SSF55174">
    <property type="entry name" value="Alpha-L RNA-binding motif"/>
    <property type="match status" value="1"/>
</dbReference>
<comment type="caution">
    <text evidence="2">The sequence shown here is derived from an EMBL/GenBank/DDBJ whole genome shotgun (WGS) entry which is preliminary data.</text>
</comment>
<dbReference type="GO" id="GO:0003723">
    <property type="term" value="F:RNA binding"/>
    <property type="evidence" value="ECO:0007669"/>
    <property type="project" value="UniProtKB-KW"/>
</dbReference>
<dbReference type="OrthoDB" id="9811532at2"/>
<dbReference type="InterPro" id="IPR036986">
    <property type="entry name" value="S4_RNA-bd_sf"/>
</dbReference>
<dbReference type="Pfam" id="PF13275">
    <property type="entry name" value="S4_2"/>
    <property type="match status" value="1"/>
</dbReference>
<keyword evidence="3" id="KW-1185">Reference proteome</keyword>
<dbReference type="RefSeq" id="WP_068366666.1">
    <property type="nucleotide sequence ID" value="NZ_CALTYF010000002.1"/>
</dbReference>
<dbReference type="Proteomes" id="UP000070442">
    <property type="component" value="Unassembled WGS sequence"/>
</dbReference>
<dbReference type="AlphaFoldDB" id="A0A134AKW1"/>
<evidence type="ECO:0000313" key="2">
    <source>
        <dbReference type="EMBL" id="KXB68289.1"/>
    </source>
</evidence>
<gene>
    <name evidence="2" type="ORF">HMPREF1863_00312</name>
</gene>
<proteinExistence type="predicted"/>
<dbReference type="Gene3D" id="3.10.290.10">
    <property type="entry name" value="RNA-binding S4 domain"/>
    <property type="match status" value="1"/>
</dbReference>
<dbReference type="CDD" id="cd00165">
    <property type="entry name" value="S4"/>
    <property type="match status" value="1"/>
</dbReference>